<dbReference type="EMBL" id="AP019514">
    <property type="protein sequence ID" value="BBI62055.1"/>
    <property type="molecule type" value="Genomic_DNA"/>
</dbReference>
<dbReference type="KEGG" id="hsr:HSBAA_33610"/>
<dbReference type="GO" id="GO:0046872">
    <property type="term" value="F:metal ion binding"/>
    <property type="evidence" value="ECO:0007669"/>
    <property type="project" value="UniProtKB-KW"/>
</dbReference>
<dbReference type="Proteomes" id="UP000320231">
    <property type="component" value="Chromosome"/>
</dbReference>
<evidence type="ECO:0000256" key="1">
    <source>
        <dbReference type="ARBA" id="ARBA00005404"/>
    </source>
</evidence>
<protein>
    <recommendedName>
        <fullName evidence="10">2Fe-2S ferredoxin-type domain-containing protein</fullName>
    </recommendedName>
</protein>
<dbReference type="SUPFAM" id="SSF54292">
    <property type="entry name" value="2Fe-2S ferredoxin-like"/>
    <property type="match status" value="1"/>
</dbReference>
<keyword evidence="5" id="KW-0411">Iron-sulfur</keyword>
<feature type="domain" description="2Fe-2S ferredoxin-type" evidence="6">
    <location>
        <begin position="5"/>
        <end position="81"/>
    </location>
</feature>
<dbReference type="PROSITE" id="PS51085">
    <property type="entry name" value="2FE2S_FER_2"/>
    <property type="match status" value="1"/>
</dbReference>
<feature type="domain" description="4Fe-4S His(Cys)3-ligated-type" evidence="7">
    <location>
        <begin position="81"/>
        <end position="121"/>
    </location>
</feature>
<dbReference type="Pfam" id="PF10588">
    <property type="entry name" value="NADH-G_4Fe-4S_3"/>
    <property type="match status" value="1"/>
</dbReference>
<evidence type="ECO:0000256" key="5">
    <source>
        <dbReference type="ARBA" id="ARBA00023014"/>
    </source>
</evidence>
<evidence type="ECO:0000256" key="4">
    <source>
        <dbReference type="ARBA" id="ARBA00023004"/>
    </source>
</evidence>
<keyword evidence="2" id="KW-0004">4Fe-4S</keyword>
<name>A0A455U7X8_9GAMM</name>
<dbReference type="PROSITE" id="PS51839">
    <property type="entry name" value="4FE4S_HC3"/>
    <property type="match status" value="1"/>
</dbReference>
<reference evidence="8 9" key="1">
    <citation type="journal article" date="2019" name="Microbiol. Resour. Announc.">
        <title>Complete Genome Sequence of Halomonas sulfidaeris Strain Esulfide1 Isolated from a Metal Sulfide Rock at a Depth of 2,200 Meters, Obtained Using Nanopore Sequencing.</title>
        <authorList>
            <person name="Saito M."/>
            <person name="Nishigata A."/>
            <person name="Galipon J."/>
            <person name="Arakawa K."/>
        </authorList>
    </citation>
    <scope>NUCLEOTIDE SEQUENCE [LARGE SCALE GENOMIC DNA]</scope>
    <source>
        <strain evidence="8 9">ATCC BAA-803</strain>
    </source>
</reference>
<sequence length="156" mass="17735">MDKENDCTIVYDGKQLSGRAGMPLIDFLELNSIDLPHVCYHPSLGPLETCDSCWVEVEGELKRGCTLKAQEGLTITSQNEFAVAARHEGMDRLLSKHELYCTVCENNTGDCTLHNTMAEMDIPIQRYEFQRKPYEKIPQVRFIRTTPTNAFYVDAV</sequence>
<dbReference type="AlphaFoldDB" id="A0A455U7X8"/>
<evidence type="ECO:0000259" key="7">
    <source>
        <dbReference type="PROSITE" id="PS51839"/>
    </source>
</evidence>
<evidence type="ECO:0000313" key="9">
    <source>
        <dbReference type="Proteomes" id="UP000320231"/>
    </source>
</evidence>
<keyword evidence="3" id="KW-0479">Metal-binding</keyword>
<accession>A0A455U7X8</accession>
<dbReference type="Pfam" id="PF13510">
    <property type="entry name" value="Fer2_4"/>
    <property type="match status" value="1"/>
</dbReference>
<evidence type="ECO:0000256" key="3">
    <source>
        <dbReference type="ARBA" id="ARBA00022723"/>
    </source>
</evidence>
<dbReference type="GO" id="GO:0051539">
    <property type="term" value="F:4 iron, 4 sulfur cluster binding"/>
    <property type="evidence" value="ECO:0007669"/>
    <property type="project" value="UniProtKB-KW"/>
</dbReference>
<dbReference type="InterPro" id="IPR036010">
    <property type="entry name" value="2Fe-2S_ferredoxin-like_sf"/>
</dbReference>
<evidence type="ECO:0000313" key="8">
    <source>
        <dbReference type="EMBL" id="BBI62055.1"/>
    </source>
</evidence>
<gene>
    <name evidence="8" type="ORF">HSBAA_33610</name>
</gene>
<evidence type="ECO:0000259" key="6">
    <source>
        <dbReference type="PROSITE" id="PS51085"/>
    </source>
</evidence>
<dbReference type="GO" id="GO:0016491">
    <property type="term" value="F:oxidoreductase activity"/>
    <property type="evidence" value="ECO:0007669"/>
    <property type="project" value="InterPro"/>
</dbReference>
<dbReference type="FunFam" id="3.10.20.740:FF:000003">
    <property type="entry name" value="Formate dehydrogenase subunit alpha"/>
    <property type="match status" value="1"/>
</dbReference>
<evidence type="ECO:0000256" key="2">
    <source>
        <dbReference type="ARBA" id="ARBA00022485"/>
    </source>
</evidence>
<organism evidence="8 9">
    <name type="scientific">Vreelandella sulfidaeris</name>
    <dbReference type="NCBI Taxonomy" id="115553"/>
    <lineage>
        <taxon>Bacteria</taxon>
        <taxon>Pseudomonadati</taxon>
        <taxon>Pseudomonadota</taxon>
        <taxon>Gammaproteobacteria</taxon>
        <taxon>Oceanospirillales</taxon>
        <taxon>Halomonadaceae</taxon>
        <taxon>Vreelandella</taxon>
    </lineage>
</organism>
<keyword evidence="4" id="KW-0408">Iron</keyword>
<comment type="similarity">
    <text evidence="1">Belongs to the complex I 75 kDa subunit family.</text>
</comment>
<dbReference type="InterPro" id="IPR019574">
    <property type="entry name" value="NADH_UbQ_OxRdtase_Gsu_4Fe4S-bd"/>
</dbReference>
<evidence type="ECO:0008006" key="10">
    <source>
        <dbReference type="Google" id="ProtNLM"/>
    </source>
</evidence>
<dbReference type="Gene3D" id="3.10.20.740">
    <property type="match status" value="1"/>
</dbReference>
<dbReference type="InterPro" id="IPR001041">
    <property type="entry name" value="2Fe-2S_ferredoxin-type"/>
</dbReference>
<dbReference type="SMART" id="SM00929">
    <property type="entry name" value="NADH-G_4Fe-4S_3"/>
    <property type="match status" value="1"/>
</dbReference>
<proteinExistence type="inferred from homology"/>